<sequence>MKPGSKELHSYLSTEARVFTGPKVEPSRGGSLISLLSLKQQVDLYLHYDKERFSRRFRKPSPSFTPCSALTHPLIAFVNSRSQISFLRDILCLLPRQVKLFGPAQDTARPSFTRVKVQREGVKD</sequence>
<comment type="caution">
    <text evidence="1">The sequence shown here is derived from an EMBL/GenBank/DDBJ whole genome shotgun (WGS) entry which is preliminary data.</text>
</comment>
<name>A0ACC5WCJ5_PANGG</name>
<protein>
    <submittedName>
        <fullName evidence="1">Uncharacterized protein</fullName>
    </submittedName>
</protein>
<gene>
    <name evidence="1" type="ORF">PGIGA_G00187790</name>
</gene>
<keyword evidence="2" id="KW-1185">Reference proteome</keyword>
<evidence type="ECO:0000313" key="2">
    <source>
        <dbReference type="Proteomes" id="UP000829447"/>
    </source>
</evidence>
<reference evidence="1 2" key="1">
    <citation type="journal article" date="2022" name="bioRxiv">
        <title>An ancient truncated duplication of the anti-Mullerian hormone receptor type 2 gene is a potential conserved master sex determinant in the Pangasiidae catfish family.</title>
        <authorList>
            <person name="Wen M."/>
            <person name="Pan Q."/>
            <person name="Jouanno E."/>
            <person name="Montfort J."/>
            <person name="Zahm M."/>
            <person name="Cabau C."/>
            <person name="Klopp C."/>
            <person name="Iampietro C."/>
            <person name="Roques C."/>
            <person name="Bouchez O."/>
            <person name="Castinel A."/>
            <person name="Donnadieu C."/>
            <person name="Parrinello H."/>
            <person name="Poncet C."/>
            <person name="Belmonte E."/>
            <person name="Gautier V."/>
            <person name="Avarre J.-C."/>
            <person name="Dugue R."/>
            <person name="Gustiano R."/>
            <person name="Ha T.T.T."/>
            <person name="Campet M."/>
            <person name="Sriphairoj K."/>
            <person name="Ribolli J."/>
            <person name="de Almeida F.L."/>
            <person name="Desvignes T."/>
            <person name="Postlethwait J.H."/>
            <person name="Bucao C.F."/>
            <person name="Robinson-Rechavi M."/>
            <person name="Bobe J."/>
            <person name="Herpin A."/>
            <person name="Guiguen Y."/>
        </authorList>
    </citation>
    <scope>NUCLEOTIDE SEQUENCE [LARGE SCALE GENOMIC DNA]</scope>
    <source>
        <strain evidence="1">YG-Dec2019</strain>
    </source>
</reference>
<organism evidence="1 2">
    <name type="scientific">Pangasianodon gigas</name>
    <name type="common">Mekong giant catfish</name>
    <name type="synonym">Pangasius gigas</name>
    <dbReference type="NCBI Taxonomy" id="30993"/>
    <lineage>
        <taxon>Eukaryota</taxon>
        <taxon>Metazoa</taxon>
        <taxon>Chordata</taxon>
        <taxon>Craniata</taxon>
        <taxon>Vertebrata</taxon>
        <taxon>Euteleostomi</taxon>
        <taxon>Actinopterygii</taxon>
        <taxon>Neopterygii</taxon>
        <taxon>Teleostei</taxon>
        <taxon>Ostariophysi</taxon>
        <taxon>Siluriformes</taxon>
        <taxon>Pangasiidae</taxon>
        <taxon>Pangasianodon</taxon>
    </lineage>
</organism>
<dbReference type="Proteomes" id="UP000829447">
    <property type="component" value="Linkage Group LG3"/>
</dbReference>
<proteinExistence type="predicted"/>
<evidence type="ECO:0000313" key="1">
    <source>
        <dbReference type="EMBL" id="MCI4376375.1"/>
    </source>
</evidence>
<accession>A0ACC5WCJ5</accession>
<dbReference type="EMBL" id="CM040456">
    <property type="protein sequence ID" value="MCI4376375.1"/>
    <property type="molecule type" value="Genomic_DNA"/>
</dbReference>